<protein>
    <submittedName>
        <fullName evidence="3">Uncharacterized protein</fullName>
    </submittedName>
</protein>
<keyword evidence="1" id="KW-0812">Transmembrane</keyword>
<name>A0A7S2CXW0_9DINO</name>
<proteinExistence type="predicted"/>
<reference evidence="3" key="1">
    <citation type="submission" date="2021-01" db="EMBL/GenBank/DDBJ databases">
        <authorList>
            <person name="Corre E."/>
            <person name="Pelletier E."/>
            <person name="Niang G."/>
            <person name="Scheremetjew M."/>
            <person name="Finn R."/>
            <person name="Kale V."/>
            <person name="Holt S."/>
            <person name="Cochrane G."/>
            <person name="Meng A."/>
            <person name="Brown T."/>
            <person name="Cohen L."/>
        </authorList>
    </citation>
    <scope>NUCLEOTIDE SEQUENCE</scope>
    <source>
        <strain evidence="3">CCMP2222</strain>
    </source>
</reference>
<evidence type="ECO:0000256" key="2">
    <source>
        <dbReference type="SAM" id="SignalP"/>
    </source>
</evidence>
<feature type="transmembrane region" description="Helical" evidence="1">
    <location>
        <begin position="86"/>
        <end position="106"/>
    </location>
</feature>
<gene>
    <name evidence="3" type="ORF">AAND1436_LOCUS21278</name>
</gene>
<organism evidence="3">
    <name type="scientific">Alexandrium andersonii</name>
    <dbReference type="NCBI Taxonomy" id="327968"/>
    <lineage>
        <taxon>Eukaryota</taxon>
        <taxon>Sar</taxon>
        <taxon>Alveolata</taxon>
        <taxon>Dinophyceae</taxon>
        <taxon>Gonyaulacales</taxon>
        <taxon>Pyrocystaceae</taxon>
        <taxon>Alexandrium</taxon>
    </lineage>
</organism>
<evidence type="ECO:0000256" key="1">
    <source>
        <dbReference type="SAM" id="Phobius"/>
    </source>
</evidence>
<evidence type="ECO:0000313" key="3">
    <source>
        <dbReference type="EMBL" id="CAD9438649.1"/>
    </source>
</evidence>
<keyword evidence="1" id="KW-0472">Membrane</keyword>
<keyword evidence="2" id="KW-0732">Signal</keyword>
<dbReference type="EMBL" id="HBGQ01043431">
    <property type="protein sequence ID" value="CAD9438649.1"/>
    <property type="molecule type" value="Transcribed_RNA"/>
</dbReference>
<sequence length="110" mass="11599">MARHGRRSGLLLLVAVAVLAAVLYVQSALSAKQDAFASRPLTQHMAILRGSSSVILGAKGEGTPRKFDDSGKPAPMEEIKETSNNLFVGFGVLTLVLLAGFVYLTVGRGD</sequence>
<feature type="chain" id="PRO_5031262963" evidence="2">
    <location>
        <begin position="28"/>
        <end position="110"/>
    </location>
</feature>
<keyword evidence="1" id="KW-1133">Transmembrane helix</keyword>
<accession>A0A7S2CXW0</accession>
<feature type="signal peptide" evidence="2">
    <location>
        <begin position="1"/>
        <end position="27"/>
    </location>
</feature>
<dbReference type="AlphaFoldDB" id="A0A7S2CXW0"/>